<dbReference type="WBParaSite" id="HCON_00033600-00001">
    <property type="protein sequence ID" value="HCON_00033600-00001"/>
    <property type="gene ID" value="HCON_00033600"/>
</dbReference>
<proteinExistence type="predicted"/>
<evidence type="ECO:0000313" key="2">
    <source>
        <dbReference type="WBParaSite" id="HCON_00033600-00001"/>
    </source>
</evidence>
<reference evidence="2" key="1">
    <citation type="submission" date="2020-12" db="UniProtKB">
        <authorList>
            <consortium name="WormBaseParasite"/>
        </authorList>
    </citation>
    <scope>IDENTIFICATION</scope>
    <source>
        <strain evidence="2">MHco3</strain>
    </source>
</reference>
<accession>A0A7I4Y0P1</accession>
<sequence>MPTPWSHHPPDLPCSCQTAAAFQIKSTTNTRLMPIHFCANYRQLSSKCFKCVVRHM</sequence>
<dbReference type="Proteomes" id="UP000025227">
    <property type="component" value="Unplaced"/>
</dbReference>
<protein>
    <submittedName>
        <fullName evidence="2">Uncharacterized protein</fullName>
    </submittedName>
</protein>
<organism evidence="1 2">
    <name type="scientific">Haemonchus contortus</name>
    <name type="common">Barber pole worm</name>
    <dbReference type="NCBI Taxonomy" id="6289"/>
    <lineage>
        <taxon>Eukaryota</taxon>
        <taxon>Metazoa</taxon>
        <taxon>Ecdysozoa</taxon>
        <taxon>Nematoda</taxon>
        <taxon>Chromadorea</taxon>
        <taxon>Rhabditida</taxon>
        <taxon>Rhabditina</taxon>
        <taxon>Rhabditomorpha</taxon>
        <taxon>Strongyloidea</taxon>
        <taxon>Trichostrongylidae</taxon>
        <taxon>Haemonchus</taxon>
    </lineage>
</organism>
<keyword evidence="1" id="KW-1185">Reference proteome</keyword>
<evidence type="ECO:0000313" key="1">
    <source>
        <dbReference type="Proteomes" id="UP000025227"/>
    </source>
</evidence>
<name>A0A7I4Y0P1_HAECO</name>
<dbReference type="AlphaFoldDB" id="A0A7I4Y0P1"/>